<keyword evidence="1" id="KW-0732">Signal</keyword>
<name>G3IBB3_CRIGR</name>
<dbReference type="EMBL" id="JH001808">
    <property type="protein sequence ID" value="EGW11155.1"/>
    <property type="molecule type" value="Genomic_DNA"/>
</dbReference>
<proteinExistence type="predicted"/>
<evidence type="ECO:0000313" key="3">
    <source>
        <dbReference type="Proteomes" id="UP000001075"/>
    </source>
</evidence>
<gene>
    <name evidence="2" type="ORF">I79_020933</name>
</gene>
<sequence length="68" mass="7305">MSQSAWSRPGRSRVWSPLGILELLPLPFQLLQPLGTKDQELQLPGGARAVLNSEYSGTIARSAGNCSP</sequence>
<reference evidence="3" key="1">
    <citation type="journal article" date="2011" name="Nat. Biotechnol.">
        <title>The genomic sequence of the Chinese hamster ovary (CHO)-K1 cell line.</title>
        <authorList>
            <person name="Xu X."/>
            <person name="Nagarajan H."/>
            <person name="Lewis N.E."/>
            <person name="Pan S."/>
            <person name="Cai Z."/>
            <person name="Liu X."/>
            <person name="Chen W."/>
            <person name="Xie M."/>
            <person name="Wang W."/>
            <person name="Hammond S."/>
            <person name="Andersen M.R."/>
            <person name="Neff N."/>
            <person name="Passarelli B."/>
            <person name="Koh W."/>
            <person name="Fan H.C."/>
            <person name="Wang J."/>
            <person name="Gui Y."/>
            <person name="Lee K.H."/>
            <person name="Betenbaugh M.J."/>
            <person name="Quake S.R."/>
            <person name="Famili I."/>
            <person name="Palsson B.O."/>
            <person name="Wang J."/>
        </authorList>
    </citation>
    <scope>NUCLEOTIDE SEQUENCE [LARGE SCALE GENOMIC DNA]</scope>
    <source>
        <strain evidence="3">CHO K1 cell line</strain>
    </source>
</reference>
<organism evidence="2 3">
    <name type="scientific">Cricetulus griseus</name>
    <name type="common">Chinese hamster</name>
    <name type="synonym">Cricetulus barabensis griseus</name>
    <dbReference type="NCBI Taxonomy" id="10029"/>
    <lineage>
        <taxon>Eukaryota</taxon>
        <taxon>Metazoa</taxon>
        <taxon>Chordata</taxon>
        <taxon>Craniata</taxon>
        <taxon>Vertebrata</taxon>
        <taxon>Euteleostomi</taxon>
        <taxon>Mammalia</taxon>
        <taxon>Eutheria</taxon>
        <taxon>Euarchontoglires</taxon>
        <taxon>Glires</taxon>
        <taxon>Rodentia</taxon>
        <taxon>Myomorpha</taxon>
        <taxon>Muroidea</taxon>
        <taxon>Cricetidae</taxon>
        <taxon>Cricetinae</taxon>
        <taxon>Cricetulus</taxon>
    </lineage>
</organism>
<accession>G3IBB3</accession>
<feature type="chain" id="PRO_5003445092" evidence="1">
    <location>
        <begin position="22"/>
        <end position="68"/>
    </location>
</feature>
<dbReference type="InParanoid" id="G3IBB3"/>
<protein>
    <submittedName>
        <fullName evidence="2">Uncharacterized protein</fullName>
    </submittedName>
</protein>
<dbReference type="AlphaFoldDB" id="G3IBB3"/>
<feature type="signal peptide" evidence="1">
    <location>
        <begin position="1"/>
        <end position="21"/>
    </location>
</feature>
<dbReference type="Proteomes" id="UP000001075">
    <property type="component" value="Unassembled WGS sequence"/>
</dbReference>
<evidence type="ECO:0000256" key="1">
    <source>
        <dbReference type="SAM" id="SignalP"/>
    </source>
</evidence>
<evidence type="ECO:0000313" key="2">
    <source>
        <dbReference type="EMBL" id="EGW11155.1"/>
    </source>
</evidence>